<keyword evidence="13" id="KW-1185">Reference proteome</keyword>
<evidence type="ECO:0000256" key="10">
    <source>
        <dbReference type="SAM" id="MobiDB-lite"/>
    </source>
</evidence>
<dbReference type="PANTHER" id="PTHR12809:SF2">
    <property type="entry name" value="MEDIATOR OF RNA POLYMERASE II TRANSCRIPTION SUBUNIT 14"/>
    <property type="match status" value="1"/>
</dbReference>
<evidence type="ECO:0000313" key="13">
    <source>
        <dbReference type="Proteomes" id="UP001239445"/>
    </source>
</evidence>
<evidence type="ECO:0000256" key="6">
    <source>
        <dbReference type="ARBA" id="ARBA00023163"/>
    </source>
</evidence>
<dbReference type="AlphaFoldDB" id="A0AAJ0B8H5"/>
<keyword evidence="6 9" id="KW-0804">Transcription</keyword>
<dbReference type="GO" id="GO:0016592">
    <property type="term" value="C:mediator complex"/>
    <property type="evidence" value="ECO:0007669"/>
    <property type="project" value="UniProtKB-UniRule"/>
</dbReference>
<accession>A0AAJ0B8H5</accession>
<name>A0AAJ0B8H5_9PEZI</name>
<dbReference type="InterPro" id="IPR055122">
    <property type="entry name" value="Med14_N"/>
</dbReference>
<evidence type="ECO:0000256" key="2">
    <source>
        <dbReference type="ARBA" id="ARBA00007813"/>
    </source>
</evidence>
<evidence type="ECO:0000256" key="7">
    <source>
        <dbReference type="ARBA" id="ARBA00023242"/>
    </source>
</evidence>
<evidence type="ECO:0000313" key="12">
    <source>
        <dbReference type="EMBL" id="KAK1752373.1"/>
    </source>
</evidence>
<keyword evidence="4 9" id="KW-0805">Transcription regulation</keyword>
<keyword evidence="5 9" id="KW-0010">Activator</keyword>
<feature type="compositionally biased region" description="Polar residues" evidence="10">
    <location>
        <begin position="1132"/>
        <end position="1142"/>
    </location>
</feature>
<feature type="compositionally biased region" description="Low complexity" evidence="10">
    <location>
        <begin position="1083"/>
        <end position="1123"/>
    </location>
</feature>
<gene>
    <name evidence="12" type="ORF">QBC47DRAFT_404705</name>
</gene>
<comment type="subcellular location">
    <subcellularLocation>
        <location evidence="1 9">Nucleus</location>
    </subcellularLocation>
</comment>
<evidence type="ECO:0000256" key="1">
    <source>
        <dbReference type="ARBA" id="ARBA00004123"/>
    </source>
</evidence>
<dbReference type="Pfam" id="PF08638">
    <property type="entry name" value="Med14"/>
    <property type="match status" value="1"/>
</dbReference>
<feature type="region of interest" description="Disordered" evidence="10">
    <location>
        <begin position="1054"/>
        <end position="1142"/>
    </location>
</feature>
<feature type="domain" description="Mediator complex subunit MED14 N-terminal" evidence="11">
    <location>
        <begin position="87"/>
        <end position="298"/>
    </location>
</feature>
<evidence type="ECO:0000259" key="11">
    <source>
        <dbReference type="Pfam" id="PF08638"/>
    </source>
</evidence>
<dbReference type="GO" id="GO:0006357">
    <property type="term" value="P:regulation of transcription by RNA polymerase II"/>
    <property type="evidence" value="ECO:0007669"/>
    <property type="project" value="InterPro"/>
</dbReference>
<comment type="subunit">
    <text evidence="9">Component of the Mediator complex.</text>
</comment>
<proteinExistence type="inferred from homology"/>
<evidence type="ECO:0000256" key="5">
    <source>
        <dbReference type="ARBA" id="ARBA00023159"/>
    </source>
</evidence>
<feature type="compositionally biased region" description="Pro residues" evidence="10">
    <location>
        <begin position="1058"/>
        <end position="1067"/>
    </location>
</feature>
<dbReference type="InterPro" id="IPR013947">
    <property type="entry name" value="Mediator_Med14"/>
</dbReference>
<reference evidence="12" key="1">
    <citation type="submission" date="2023-06" db="EMBL/GenBank/DDBJ databases">
        <title>Genome-scale phylogeny and comparative genomics of the fungal order Sordariales.</title>
        <authorList>
            <consortium name="Lawrence Berkeley National Laboratory"/>
            <person name="Hensen N."/>
            <person name="Bonometti L."/>
            <person name="Westerberg I."/>
            <person name="Brannstrom I.O."/>
            <person name="Guillou S."/>
            <person name="Cros-Aarteil S."/>
            <person name="Calhoun S."/>
            <person name="Haridas S."/>
            <person name="Kuo A."/>
            <person name="Mondo S."/>
            <person name="Pangilinan J."/>
            <person name="Riley R."/>
            <person name="Labutti K."/>
            <person name="Andreopoulos B."/>
            <person name="Lipzen A."/>
            <person name="Chen C."/>
            <person name="Yanf M."/>
            <person name="Daum C."/>
            <person name="Ng V."/>
            <person name="Clum A."/>
            <person name="Steindorff A."/>
            <person name="Ohm R."/>
            <person name="Martin F."/>
            <person name="Silar P."/>
            <person name="Natvig D."/>
            <person name="Lalanne C."/>
            <person name="Gautier V."/>
            <person name="Ament-Velasquez S.L."/>
            <person name="Kruys A."/>
            <person name="Hutchinson M.I."/>
            <person name="Powell A.J."/>
            <person name="Barry K."/>
            <person name="Miller A.N."/>
            <person name="Grigoriev I.V."/>
            <person name="Debuchy R."/>
            <person name="Gladieux P."/>
            <person name="Thoren M.H."/>
            <person name="Johannesson H."/>
        </authorList>
    </citation>
    <scope>NUCLEOTIDE SEQUENCE</scope>
    <source>
        <strain evidence="12">PSN4</strain>
    </source>
</reference>
<dbReference type="PANTHER" id="PTHR12809">
    <property type="entry name" value="MEDIATOR COMPLEX SUBUNIT"/>
    <property type="match status" value="1"/>
</dbReference>
<dbReference type="Pfam" id="PF26204">
    <property type="entry name" value="Med14_fung"/>
    <property type="match status" value="1"/>
</dbReference>
<sequence>MENGLHNGMRTNHDRDTWTNGGSNVMVKYERAHDKGKEAAMDIVNGGDMMDVDSEQDGAPGNAMVIANHTKMDELPDEIQHITADTLSLGLIVSRLAQFTHSKLLDVIQALASKPLPPNAVNGSSNYQLTGAEDTSSESLDKKVLLLKEAQDLHTRWVKTLVITEWSKKADKVSKLIDIRAHLASKLEEFNLVMYHMIQAKQDMHWAKVPSPDLKTALEVLSSGDVAWAPELGYLEPPPLTPQDKLDWIENVDTLLSVRLNLEEFDKIPAAFRDYTVDSGRVRFRVKGEFEVELTIGDEDPEKQFWFIDFRFIFTPAPAELPDHMRTILEAKVNHLLGTDGLAGCYKYLHEFVLTQKITEFWRQAVELSRFKWTETLSVERLNRSVAVQYWTGRTPSQGLKSWIIIAVDSRVGADGLPDASKPSCLVLKWFRDNKEVKGFDIPFDTETISAENLLRAVIARHVEYFLGSIYTKLSAKPRFAQGHTKLALDISKDEPSESQLTLQLFDNESVQVRVDGMTGTFTMLPPSQVSQEGQRKLNLSPNPAEDGPAILESLRWYYAGKDLSSRARSLGWSMVRSAISMDELKAMVQSASHSKETFQPIWLKRVGWSPQWFVIMTMSLGGDRWWLVELGPQKPSFGMQGPRMKMFSEIPMTSNQLSVSDDFFQNLTTYTSAIISHVIDVRELDSKHLQHSSSPSLDDTLPPQVKLPTIFVRLSDMLRPIDESKRHVPPTPWANEFIPIVFKGVQSPSEDQLIEEPSQPRRIKTTAEAQLAVTNRARLRLQAAMKGHAVIDPDIAYDSRVGHFTIRLRADVGTPMVALLAARVRSLERLVDFVGSILRAGKDLEAQSVTLRKIVFTYRTGGSDRPGATLPNAPRQDTRAWQVRLSLAQDKSVEVGLEPSNPHMRVIDFLNQAANSNELESLPSWLVTTLPLFRAVTRIENAWSSIAANGEGSFSVYPRGLNWLSLRFVIFPGLRRELNLAVRPRTRKGNTVWYISRDSNVTGRVDEFDRVLHQKVWTARGEGIKGLSQRAVADTGAGIEKLLELIDHAIRPLAGSPAPPSAPKPAPGTIQDTPSGAPAGAMPPQHQAPQSMQQAAQAQAQARLAQAQSLRQQAQANMQNQMHQRGGTGKGSSNSPVVVLD</sequence>
<comment type="similarity">
    <text evidence="2 9">Belongs to the Mediator complex subunit 14 family.</text>
</comment>
<evidence type="ECO:0000256" key="9">
    <source>
        <dbReference type="RuleBase" id="RU365082"/>
    </source>
</evidence>
<keyword evidence="7 9" id="KW-0539">Nucleus</keyword>
<protein>
    <recommendedName>
        <fullName evidence="3 9">Mediator of RNA polymerase II transcription subunit 14</fullName>
    </recommendedName>
    <alternativeName>
        <fullName evidence="8 9">Mediator complex subunit 14</fullName>
    </alternativeName>
</protein>
<comment type="caution">
    <text evidence="12">The sequence shown here is derived from an EMBL/GenBank/DDBJ whole genome shotgun (WGS) entry which is preliminary data.</text>
</comment>
<evidence type="ECO:0000256" key="3">
    <source>
        <dbReference type="ARBA" id="ARBA00019619"/>
    </source>
</evidence>
<dbReference type="EMBL" id="MU839839">
    <property type="protein sequence ID" value="KAK1752373.1"/>
    <property type="molecule type" value="Genomic_DNA"/>
</dbReference>
<dbReference type="GO" id="GO:0070847">
    <property type="term" value="C:core mediator complex"/>
    <property type="evidence" value="ECO:0007669"/>
    <property type="project" value="TreeGrafter"/>
</dbReference>
<comment type="function">
    <text evidence="9">Component of the Mediator complex, a coactivator involved in the regulated transcription of nearly all RNA polymerase II-dependent genes. Mediator functions as a bridge to convey information from gene-specific regulatory proteins to the basal RNA polymerase II transcription machinery. Mediator is recruited to promoters by direct interactions with regulatory proteins and serves as a scaffold for the assembly of a functional preinitiation complex with RNA polymerase II and the general transcription factors.</text>
</comment>
<evidence type="ECO:0000256" key="4">
    <source>
        <dbReference type="ARBA" id="ARBA00023015"/>
    </source>
</evidence>
<dbReference type="Proteomes" id="UP001239445">
    <property type="component" value="Unassembled WGS sequence"/>
</dbReference>
<evidence type="ECO:0000256" key="8">
    <source>
        <dbReference type="ARBA" id="ARBA00032007"/>
    </source>
</evidence>
<dbReference type="GO" id="GO:0003712">
    <property type="term" value="F:transcription coregulator activity"/>
    <property type="evidence" value="ECO:0007669"/>
    <property type="project" value="UniProtKB-UniRule"/>
</dbReference>
<organism evidence="12 13">
    <name type="scientific">Echria macrotheca</name>
    <dbReference type="NCBI Taxonomy" id="438768"/>
    <lineage>
        <taxon>Eukaryota</taxon>
        <taxon>Fungi</taxon>
        <taxon>Dikarya</taxon>
        <taxon>Ascomycota</taxon>
        <taxon>Pezizomycotina</taxon>
        <taxon>Sordariomycetes</taxon>
        <taxon>Sordariomycetidae</taxon>
        <taxon>Sordariales</taxon>
        <taxon>Schizotheciaceae</taxon>
        <taxon>Echria</taxon>
    </lineage>
</organism>